<organism evidence="2">
    <name type="scientific">bioreactor metagenome</name>
    <dbReference type="NCBI Taxonomy" id="1076179"/>
    <lineage>
        <taxon>unclassified sequences</taxon>
        <taxon>metagenomes</taxon>
        <taxon>ecological metagenomes</taxon>
    </lineage>
</organism>
<comment type="caution">
    <text evidence="2">The sequence shown here is derived from an EMBL/GenBank/DDBJ whole genome shotgun (WGS) entry which is preliminary data.</text>
</comment>
<name>A0A644UGE3_9ZZZZ</name>
<dbReference type="Gene3D" id="1.20.120.330">
    <property type="entry name" value="Nucleotidyltransferases domain 2"/>
    <property type="match status" value="1"/>
</dbReference>
<accession>A0A644UGE3</accession>
<protein>
    <submittedName>
        <fullName evidence="2">Uncharacterized protein</fullName>
    </submittedName>
</protein>
<sequence>MIPEKNIKKAENNVRQYLNDGLLKKTKTSESIIETYLSRSQESLELAESIYKNNESDLWVLVISYYSMFYMANAVLLKYGYKVGDKIAHKITSDSLIVFVKDKLKNKLIEDYEQAKNETFDLINIDESELLANETIESFEFERNKRSMFQYNLGKNLTHSKAKTSLNRAEEFFSQFLFLLES</sequence>
<proteinExistence type="predicted"/>
<gene>
    <name evidence="2" type="ORF">SDC9_23928</name>
</gene>
<reference evidence="2" key="1">
    <citation type="submission" date="2019-08" db="EMBL/GenBank/DDBJ databases">
        <authorList>
            <person name="Kucharzyk K."/>
            <person name="Murdoch R.W."/>
            <person name="Higgins S."/>
            <person name="Loffler F."/>
        </authorList>
    </citation>
    <scope>NUCLEOTIDE SEQUENCE</scope>
</reference>
<dbReference type="AlphaFoldDB" id="A0A644UGE3"/>
<evidence type="ECO:0000256" key="1">
    <source>
        <dbReference type="SAM" id="Phobius"/>
    </source>
</evidence>
<keyword evidence="1" id="KW-0812">Transmembrane</keyword>
<keyword evidence="1" id="KW-1133">Transmembrane helix</keyword>
<feature type="transmembrane region" description="Helical" evidence="1">
    <location>
        <begin position="58"/>
        <end position="77"/>
    </location>
</feature>
<keyword evidence="1" id="KW-0472">Membrane</keyword>
<evidence type="ECO:0000313" key="2">
    <source>
        <dbReference type="EMBL" id="MPL78067.1"/>
    </source>
</evidence>
<dbReference type="EMBL" id="VSSQ01000113">
    <property type="protein sequence ID" value="MPL78067.1"/>
    <property type="molecule type" value="Genomic_DNA"/>
</dbReference>